<keyword evidence="2" id="KW-0863">Zinc-finger</keyword>
<reference evidence="5 6" key="1">
    <citation type="submission" date="2019-05" db="EMBL/GenBank/DDBJ databases">
        <title>The compact genome of Giardia muris reveals important steps in the evolution of intestinal protozoan parasites.</title>
        <authorList>
            <person name="Xu F."/>
            <person name="Jimenez-Gonzalez A."/>
            <person name="Einarsson E."/>
            <person name="Astvaldsson A."/>
            <person name="Peirasmaki D."/>
            <person name="Eckmann L."/>
            <person name="Andersson J.O."/>
            <person name="Svard S.G."/>
            <person name="Jerlstrom-Hultqvist J."/>
        </authorList>
    </citation>
    <scope>NUCLEOTIDE SEQUENCE [LARGE SCALE GENOMIC DNA]</scope>
    <source>
        <strain evidence="5 6">Roberts-Thomson</strain>
    </source>
</reference>
<feature type="compositionally biased region" description="Basic and acidic residues" evidence="3">
    <location>
        <begin position="439"/>
        <end position="453"/>
    </location>
</feature>
<keyword evidence="2" id="KW-0862">Zinc</keyword>
<feature type="repeat" description="ANK" evidence="1">
    <location>
        <begin position="31"/>
        <end position="63"/>
    </location>
</feature>
<dbReference type="SUPFAM" id="SSF48403">
    <property type="entry name" value="Ankyrin repeat"/>
    <property type="match status" value="2"/>
</dbReference>
<dbReference type="InterPro" id="IPR013083">
    <property type="entry name" value="Znf_RING/FYVE/PHD"/>
</dbReference>
<feature type="region of interest" description="Disordered" evidence="3">
    <location>
        <begin position="439"/>
        <end position="468"/>
    </location>
</feature>
<keyword evidence="6" id="KW-1185">Reference proteome</keyword>
<dbReference type="InterPro" id="IPR001841">
    <property type="entry name" value="Znf_RING"/>
</dbReference>
<sequence length="662" mass="73261">MPLTRLMIAAQKGNASLLRRYLAENRAQTEDGRTALMIAASQGHLDCILSLLKYEAGLQDSQGRTALFFAVASQRVTCIPVLLRSERGIQNTSLGTALMFATVHGFTRCVEALLDEAGCQTLHPIRVSMNGMTFKFPIGSTALMMATCLGNVKHVRLLCLREAGVQNQDGWTALMYAAKHGHEEIVSLLKAEEGLCDSKGHTALHHAISSHQADCIRRLRTELVIPNFHGVSEADLLLSQEKTEILYQLLEGIGDGDVITGAIQTRHEPSIRFALDQSKQRTIPDAEERKLTLLMWAVIIKRTECLPFLRTDLRKQDVRGETALMKAVEKGYDDLVKILAEDEGGICTMTGVTALMLAAQRGEASYIPLLLMREVRMQASDGRTALMIAALNGHKSVVNELKMYEGDMVDDNDKPASYYARLGGHDDLVELLDERTKDMERTPSKEADTEDKTLPSSPPSPLPSSCSSSKLGHVITHLQHVQHWLERGKTTSLKSAAQSLLEPIRYLKKAIDEATVAADDAENDEAEPRIKLLDQDVTTQKPDGSIALSLALKKTRKMALFYWERCKELQQALRIPPAIVDMTKYNLLELETLERNATLTRDAAISAVALRQAVSCVVCQTRRRSILILPCTHLCLCAECSTRYTACPICTQPVTDCKEVLF</sequence>
<dbReference type="PROSITE" id="PS50088">
    <property type="entry name" value="ANK_REPEAT"/>
    <property type="match status" value="3"/>
</dbReference>
<dbReference type="InterPro" id="IPR002110">
    <property type="entry name" value="Ankyrin_rpt"/>
</dbReference>
<dbReference type="EMBL" id="VDLU01000004">
    <property type="protein sequence ID" value="TNJ26977.1"/>
    <property type="molecule type" value="Genomic_DNA"/>
</dbReference>
<dbReference type="SMART" id="SM00248">
    <property type="entry name" value="ANK"/>
    <property type="match status" value="11"/>
</dbReference>
<evidence type="ECO:0000256" key="3">
    <source>
        <dbReference type="SAM" id="MobiDB-lite"/>
    </source>
</evidence>
<dbReference type="PROSITE" id="PS50297">
    <property type="entry name" value="ANK_REP_REGION"/>
    <property type="match status" value="2"/>
</dbReference>
<accession>A0A4Z1T1W7</accession>
<evidence type="ECO:0000259" key="4">
    <source>
        <dbReference type="PROSITE" id="PS50089"/>
    </source>
</evidence>
<dbReference type="AlphaFoldDB" id="A0A4Z1T1W7"/>
<feature type="repeat" description="ANK" evidence="1">
    <location>
        <begin position="169"/>
        <end position="189"/>
    </location>
</feature>
<dbReference type="Proteomes" id="UP000315496">
    <property type="component" value="Chromosome 4"/>
</dbReference>
<dbReference type="PROSITE" id="PS50089">
    <property type="entry name" value="ZF_RING_2"/>
    <property type="match status" value="1"/>
</dbReference>
<evidence type="ECO:0000313" key="6">
    <source>
        <dbReference type="Proteomes" id="UP000315496"/>
    </source>
</evidence>
<keyword evidence="1" id="KW-0040">ANK repeat</keyword>
<dbReference type="Pfam" id="PF12796">
    <property type="entry name" value="Ank_2"/>
    <property type="match status" value="3"/>
</dbReference>
<dbReference type="Gene3D" id="1.25.40.20">
    <property type="entry name" value="Ankyrin repeat-containing domain"/>
    <property type="match status" value="3"/>
</dbReference>
<name>A0A4Z1T1W7_GIAMU</name>
<protein>
    <submittedName>
        <fullName evidence="5">Ankyrin repeat protein 2</fullName>
    </submittedName>
</protein>
<dbReference type="PANTHER" id="PTHR24120">
    <property type="entry name" value="GH07239P"/>
    <property type="match status" value="1"/>
</dbReference>
<evidence type="ECO:0000256" key="2">
    <source>
        <dbReference type="PROSITE-ProRule" id="PRU00175"/>
    </source>
</evidence>
<dbReference type="OrthoDB" id="4772757at2759"/>
<dbReference type="InterPro" id="IPR036770">
    <property type="entry name" value="Ankyrin_rpt-contain_sf"/>
</dbReference>
<dbReference type="Pfam" id="PF00023">
    <property type="entry name" value="Ank"/>
    <property type="match status" value="1"/>
</dbReference>
<evidence type="ECO:0000313" key="5">
    <source>
        <dbReference type="EMBL" id="TNJ26977.1"/>
    </source>
</evidence>
<dbReference type="GO" id="GO:0008270">
    <property type="term" value="F:zinc ion binding"/>
    <property type="evidence" value="ECO:0007669"/>
    <property type="project" value="UniProtKB-KW"/>
</dbReference>
<dbReference type="VEuPathDB" id="GiardiaDB:GMRT_15104"/>
<dbReference type="Gene3D" id="3.30.40.10">
    <property type="entry name" value="Zinc/RING finger domain, C3HC4 (zinc finger)"/>
    <property type="match status" value="1"/>
</dbReference>
<feature type="repeat" description="ANK" evidence="1">
    <location>
        <begin position="350"/>
        <end position="382"/>
    </location>
</feature>
<gene>
    <name evidence="5" type="ORF">GMRT_15104</name>
</gene>
<evidence type="ECO:0000256" key="1">
    <source>
        <dbReference type="PROSITE-ProRule" id="PRU00023"/>
    </source>
</evidence>
<keyword evidence="2" id="KW-0479">Metal-binding</keyword>
<comment type="caution">
    <text evidence="5">The sequence shown here is derived from an EMBL/GenBank/DDBJ whole genome shotgun (WGS) entry which is preliminary data.</text>
</comment>
<organism evidence="5 6">
    <name type="scientific">Giardia muris</name>
    <dbReference type="NCBI Taxonomy" id="5742"/>
    <lineage>
        <taxon>Eukaryota</taxon>
        <taxon>Metamonada</taxon>
        <taxon>Diplomonadida</taxon>
        <taxon>Hexamitidae</taxon>
        <taxon>Giardiinae</taxon>
        <taxon>Giardia</taxon>
    </lineage>
</organism>
<proteinExistence type="predicted"/>
<dbReference type="PANTHER" id="PTHR24120:SF4">
    <property type="entry name" value="GH07239P"/>
    <property type="match status" value="1"/>
</dbReference>
<feature type="domain" description="RING-type" evidence="4">
    <location>
        <begin position="616"/>
        <end position="651"/>
    </location>
</feature>
<dbReference type="Pfam" id="PF13920">
    <property type="entry name" value="zf-C3HC4_3"/>
    <property type="match status" value="1"/>
</dbReference>